<keyword evidence="5 11" id="KW-0547">Nucleotide-binding</keyword>
<evidence type="ECO:0000256" key="8">
    <source>
        <dbReference type="ARBA" id="ARBA00035024"/>
    </source>
</evidence>
<protein>
    <recommendedName>
        <fullName evidence="9">Nicotinamide phosphoribosyltransferase</fullName>
        <ecNumber evidence="8">2.4.2.12</ecNumber>
    </recommendedName>
</protein>
<dbReference type="GO" id="GO:0005524">
    <property type="term" value="F:ATP binding"/>
    <property type="evidence" value="ECO:0007669"/>
    <property type="project" value="UniProtKB-UniRule"/>
</dbReference>
<name>A0A8S3V8Z8_MYTED</name>
<sequence>MDPKGLVGKTCGEFTVEKPIGKGSFGHVYLVTRTNEKPACSGTYKPTPFAMKMVHTAGTNVREQTLLEREIQLLRDLKKYDHKNIVKYVDFFHYKNFPCIIMEYCERGTLYEFIRDQKNKVVQEDKFVHILTQIAAGLEFLHGKHVLHRDVKSKNILISGHLDIKIADFGVAREIPIADPGQMSVMIGSPQYMSPEMLSQKPYDHKTDVWSLGCTCYEMGTGDYAFKADSITKIKELVRNNELPPMKKADYCQNVKKLIMWMLQNESVNRPTAKQVLDNIQTHRCKTIDSQTTMDIAKAVTTVSPTNRVEETTTRKTSVIDPPDSGMSSGTGTVENSLPGGLGSTVESTMAIISQSNDFQKLSCRYQADLVRLIGDNTASKKVSKIMKVLRRHPQNYDKIKEKVRKYVREDRFDKTYSIVMALKGIEEAIAAQTQIFLAITFIETVVKMLNPAAGTNNICLVTDSYKVTHYRQYPPNTTLVYSYFESRGGKYPTTTFFGLQYLLKRFLTGQVVTKEKIEEAKKICNSHFGLDIFNEGGWNYILEKHNGYLPLLIKAVPEGLNIQTRNVLFTVENTDPNCYWLTNYFESYLVQVWYPMTVATSSLYQKDLITKYLRETADNLDSLPFKLSDFGFRGSSSFESAGIGGCAHLVHFVGSDTLCALMTAKMYYGCDMAGFSVPAAEHSTITTWGKDGETDAFRNMLKQFPTGIVSCVGDSYDMWRVCDKVWGQELKGLVEAREGKGTLVVRPDSGYPPDIVVKVLDILGKYYKTTINSKGFKLLPPYLRVIQADGVNYETLGAVLENMKKNRWSADNVVFGSGGALLQQVDRDTQKCAFKCSYAVVNGEERNVFKNPVDDPGKMSKKGRLTLEYKNGKYKTIEEGKGDTSKDILVPVYKNGILLKEYTLDEIRKNALL</sequence>
<dbReference type="EMBL" id="CAJPWZ010003138">
    <property type="protein sequence ID" value="CAG2253010.1"/>
    <property type="molecule type" value="Genomic_DNA"/>
</dbReference>
<dbReference type="InterPro" id="IPR013785">
    <property type="entry name" value="Aldolase_TIM"/>
</dbReference>
<dbReference type="AlphaFoldDB" id="A0A8S3V8Z8"/>
<reference evidence="14" key="1">
    <citation type="submission" date="2021-03" db="EMBL/GenBank/DDBJ databases">
        <authorList>
            <person name="Bekaert M."/>
        </authorList>
    </citation>
    <scope>NUCLEOTIDE SEQUENCE</scope>
</reference>
<keyword evidence="15" id="KW-1185">Reference proteome</keyword>
<dbReference type="SMART" id="SM00220">
    <property type="entry name" value="S_TKc"/>
    <property type="match status" value="1"/>
</dbReference>
<dbReference type="InterPro" id="IPR041529">
    <property type="entry name" value="DUF5598"/>
</dbReference>
<gene>
    <name evidence="14" type="ORF">MEDL_64584</name>
</gene>
<dbReference type="InterPro" id="IPR011009">
    <property type="entry name" value="Kinase-like_dom_sf"/>
</dbReference>
<dbReference type="OrthoDB" id="248923at2759"/>
<dbReference type="InterPro" id="IPR036068">
    <property type="entry name" value="Nicotinate_pribotase-like_C"/>
</dbReference>
<evidence type="ECO:0000256" key="5">
    <source>
        <dbReference type="ARBA" id="ARBA00022741"/>
    </source>
</evidence>
<evidence type="ECO:0000256" key="4">
    <source>
        <dbReference type="ARBA" id="ARBA00022679"/>
    </source>
</evidence>
<dbReference type="GO" id="GO:0004672">
    <property type="term" value="F:protein kinase activity"/>
    <property type="evidence" value="ECO:0007669"/>
    <property type="project" value="InterPro"/>
</dbReference>
<evidence type="ECO:0000256" key="7">
    <source>
        <dbReference type="ARBA" id="ARBA00035007"/>
    </source>
</evidence>
<dbReference type="EC" id="2.4.2.12" evidence="8"/>
<dbReference type="Gene3D" id="3.20.20.70">
    <property type="entry name" value="Aldolase class I"/>
    <property type="match status" value="1"/>
</dbReference>
<evidence type="ECO:0000256" key="12">
    <source>
        <dbReference type="SAM" id="MobiDB-lite"/>
    </source>
</evidence>
<dbReference type="PROSITE" id="PS00107">
    <property type="entry name" value="PROTEIN_KINASE_ATP"/>
    <property type="match status" value="1"/>
</dbReference>
<evidence type="ECO:0000256" key="11">
    <source>
        <dbReference type="PROSITE-ProRule" id="PRU10141"/>
    </source>
</evidence>
<dbReference type="Proteomes" id="UP000683360">
    <property type="component" value="Unassembled WGS sequence"/>
</dbReference>
<evidence type="ECO:0000256" key="3">
    <source>
        <dbReference type="ARBA" id="ARBA00022676"/>
    </source>
</evidence>
<keyword evidence="2" id="KW-0662">Pyridine nucleotide biosynthesis</keyword>
<comment type="catalytic activity">
    <reaction evidence="10">
        <text>beta-nicotinamide D-ribonucleotide + diphosphate = 5-phospho-alpha-D-ribose 1-diphosphate + nicotinamide + H(+)</text>
        <dbReference type="Rhea" id="RHEA:16149"/>
        <dbReference type="ChEBI" id="CHEBI:14649"/>
        <dbReference type="ChEBI" id="CHEBI:15378"/>
        <dbReference type="ChEBI" id="CHEBI:17154"/>
        <dbReference type="ChEBI" id="CHEBI:33019"/>
        <dbReference type="ChEBI" id="CHEBI:58017"/>
        <dbReference type="EC" id="2.4.2.12"/>
    </reaction>
    <physiologicalReaction direction="right-to-left" evidence="10">
        <dbReference type="Rhea" id="RHEA:16151"/>
    </physiologicalReaction>
</comment>
<organism evidence="14 15">
    <name type="scientific">Mytilus edulis</name>
    <name type="common">Blue mussel</name>
    <dbReference type="NCBI Taxonomy" id="6550"/>
    <lineage>
        <taxon>Eukaryota</taxon>
        <taxon>Metazoa</taxon>
        <taxon>Spiralia</taxon>
        <taxon>Lophotrochozoa</taxon>
        <taxon>Mollusca</taxon>
        <taxon>Bivalvia</taxon>
        <taxon>Autobranchia</taxon>
        <taxon>Pteriomorphia</taxon>
        <taxon>Mytilida</taxon>
        <taxon>Mytiloidea</taxon>
        <taxon>Mytilidae</taxon>
        <taxon>Mytilinae</taxon>
        <taxon>Mytilus</taxon>
    </lineage>
</organism>
<accession>A0A8S3V8Z8</accession>
<dbReference type="Pfam" id="PF18127">
    <property type="entry name" value="NAMPT_N"/>
    <property type="match status" value="1"/>
</dbReference>
<dbReference type="GO" id="GO:0047280">
    <property type="term" value="F:nicotinamide phosphoribosyltransferase activity"/>
    <property type="evidence" value="ECO:0007669"/>
    <property type="project" value="UniProtKB-EC"/>
</dbReference>
<dbReference type="NCBIfam" id="NF006629">
    <property type="entry name" value="PRK09198.1"/>
    <property type="match status" value="1"/>
</dbReference>
<comment type="similarity">
    <text evidence="1">Belongs to the NAPRTase family.</text>
</comment>
<feature type="binding site" evidence="11">
    <location>
        <position position="52"/>
    </location>
    <ligand>
        <name>ATP</name>
        <dbReference type="ChEBI" id="CHEBI:30616"/>
    </ligand>
</feature>
<dbReference type="InterPro" id="IPR008271">
    <property type="entry name" value="Ser/Thr_kinase_AS"/>
</dbReference>
<dbReference type="InterPro" id="IPR017441">
    <property type="entry name" value="Protein_kinase_ATP_BS"/>
</dbReference>
<dbReference type="Gene3D" id="1.10.510.10">
    <property type="entry name" value="Transferase(Phosphotransferase) domain 1"/>
    <property type="match status" value="1"/>
</dbReference>
<keyword evidence="3 14" id="KW-0328">Glycosyltransferase</keyword>
<evidence type="ECO:0000256" key="6">
    <source>
        <dbReference type="ARBA" id="ARBA00022840"/>
    </source>
</evidence>
<dbReference type="PROSITE" id="PS50011">
    <property type="entry name" value="PROTEIN_KINASE_DOM"/>
    <property type="match status" value="1"/>
</dbReference>
<dbReference type="InterPro" id="IPR000719">
    <property type="entry name" value="Prot_kinase_dom"/>
</dbReference>
<dbReference type="GO" id="GO:0009435">
    <property type="term" value="P:NAD+ biosynthetic process"/>
    <property type="evidence" value="ECO:0007669"/>
    <property type="project" value="InterPro"/>
</dbReference>
<dbReference type="PANTHER" id="PTHR43816">
    <property type="entry name" value="NICOTINAMIDE PHOSPHORIBOSYLTRANSFERASE"/>
    <property type="match status" value="1"/>
</dbReference>
<evidence type="ECO:0000256" key="2">
    <source>
        <dbReference type="ARBA" id="ARBA00022642"/>
    </source>
</evidence>
<comment type="pathway">
    <text evidence="7">Cofactor biosynthesis; NAD(+) biosynthesis; nicotinamide D-ribonucleotide from 5-phospho-alpha-D-ribose 1-diphosphate and nicotinamide: step 1/1.</text>
</comment>
<evidence type="ECO:0000256" key="1">
    <source>
        <dbReference type="ARBA" id="ARBA00010897"/>
    </source>
</evidence>
<dbReference type="InterPro" id="IPR041525">
    <property type="entry name" value="N/Namide_PRibTrfase"/>
</dbReference>
<keyword evidence="4 14" id="KW-0808">Transferase</keyword>
<evidence type="ECO:0000313" key="15">
    <source>
        <dbReference type="Proteomes" id="UP000683360"/>
    </source>
</evidence>
<dbReference type="PANTHER" id="PTHR43816:SF1">
    <property type="entry name" value="NICOTINAMIDE PHOSPHORIBOSYLTRANSFERASE"/>
    <property type="match status" value="1"/>
</dbReference>
<dbReference type="InterPro" id="IPR016471">
    <property type="entry name" value="Nicotinamide_PRibTrfase"/>
</dbReference>
<dbReference type="SUPFAM" id="SSF51690">
    <property type="entry name" value="Nicotinate/Quinolinate PRTase C-terminal domain-like"/>
    <property type="match status" value="1"/>
</dbReference>
<evidence type="ECO:0000259" key="13">
    <source>
        <dbReference type="PROSITE" id="PS50011"/>
    </source>
</evidence>
<evidence type="ECO:0000313" key="14">
    <source>
        <dbReference type="EMBL" id="CAG2253010.1"/>
    </source>
</evidence>
<evidence type="ECO:0000256" key="10">
    <source>
        <dbReference type="ARBA" id="ARBA00047835"/>
    </source>
</evidence>
<feature type="region of interest" description="Disordered" evidence="12">
    <location>
        <begin position="304"/>
        <end position="330"/>
    </location>
</feature>
<dbReference type="Pfam" id="PF00069">
    <property type="entry name" value="Pkinase"/>
    <property type="match status" value="1"/>
</dbReference>
<dbReference type="SUPFAM" id="SSF56112">
    <property type="entry name" value="Protein kinase-like (PK-like)"/>
    <property type="match status" value="1"/>
</dbReference>
<comment type="caution">
    <text evidence="14">The sequence shown here is derived from an EMBL/GenBank/DDBJ whole genome shotgun (WGS) entry which is preliminary data.</text>
</comment>
<evidence type="ECO:0000256" key="9">
    <source>
        <dbReference type="ARBA" id="ARBA00035036"/>
    </source>
</evidence>
<dbReference type="PROSITE" id="PS00108">
    <property type="entry name" value="PROTEIN_KINASE_ST"/>
    <property type="match status" value="1"/>
</dbReference>
<feature type="domain" description="Protein kinase" evidence="13">
    <location>
        <begin position="14"/>
        <end position="286"/>
    </location>
</feature>
<dbReference type="Pfam" id="PF04095">
    <property type="entry name" value="NAPRTase"/>
    <property type="match status" value="1"/>
</dbReference>
<proteinExistence type="inferred from homology"/>
<dbReference type="CDD" id="cd01569">
    <property type="entry name" value="PBEF_like"/>
    <property type="match status" value="1"/>
</dbReference>
<keyword evidence="6 11" id="KW-0067">ATP-binding</keyword>